<evidence type="ECO:0000313" key="3">
    <source>
        <dbReference type="Proteomes" id="UP000474159"/>
    </source>
</evidence>
<dbReference type="AlphaFoldDB" id="A0A6L3SS99"/>
<reference evidence="2 3" key="1">
    <citation type="submission" date="2019-09" db="EMBL/GenBank/DDBJ databases">
        <title>YIM 48816 draft genome.</title>
        <authorList>
            <person name="Jiang L."/>
        </authorList>
    </citation>
    <scope>NUCLEOTIDE SEQUENCE [LARGE SCALE GENOMIC DNA]</scope>
    <source>
        <strain evidence="2 3">YIM 48816</strain>
    </source>
</reference>
<evidence type="ECO:0000313" key="2">
    <source>
        <dbReference type="EMBL" id="KAB1071015.1"/>
    </source>
</evidence>
<gene>
    <name evidence="2" type="ORF">F6X53_29475</name>
</gene>
<evidence type="ECO:0000256" key="1">
    <source>
        <dbReference type="SAM" id="SignalP"/>
    </source>
</evidence>
<keyword evidence="1" id="KW-0732">Signal</keyword>
<dbReference type="RefSeq" id="WP_151005076.1">
    <property type="nucleotide sequence ID" value="NZ_BPQY01000127.1"/>
</dbReference>
<feature type="chain" id="PRO_5026874121" evidence="1">
    <location>
        <begin position="20"/>
        <end position="113"/>
    </location>
</feature>
<accession>A0A6L3SS99</accession>
<comment type="caution">
    <text evidence="2">The sequence shown here is derived from an EMBL/GenBank/DDBJ whole genome shotgun (WGS) entry which is preliminary data.</text>
</comment>
<sequence length="113" mass="12150">MRHVSALVLLFVALSPATADDGLAGKEMLTSPHGQPLCDDEATLREYLSAMLKKDQEAMEQIDGCAMLRPGLRVAVLEDVASSGKLAHVVRIRAFGHDSSVVGYTLSFGLQPR</sequence>
<keyword evidence="3" id="KW-1185">Reference proteome</keyword>
<protein>
    <submittedName>
        <fullName evidence="2">Uncharacterized protein</fullName>
    </submittedName>
</protein>
<name>A0A6L3SS99_9HYPH</name>
<organism evidence="2 3">
    <name type="scientific">Methylobacterium soli</name>
    <dbReference type="NCBI Taxonomy" id="553447"/>
    <lineage>
        <taxon>Bacteria</taxon>
        <taxon>Pseudomonadati</taxon>
        <taxon>Pseudomonadota</taxon>
        <taxon>Alphaproteobacteria</taxon>
        <taxon>Hyphomicrobiales</taxon>
        <taxon>Methylobacteriaceae</taxon>
        <taxon>Methylobacterium</taxon>
    </lineage>
</organism>
<dbReference type="Proteomes" id="UP000474159">
    <property type="component" value="Unassembled WGS sequence"/>
</dbReference>
<feature type="signal peptide" evidence="1">
    <location>
        <begin position="1"/>
        <end position="19"/>
    </location>
</feature>
<proteinExistence type="predicted"/>
<dbReference type="EMBL" id="VZZK01000057">
    <property type="protein sequence ID" value="KAB1071015.1"/>
    <property type="molecule type" value="Genomic_DNA"/>
</dbReference>